<protein>
    <submittedName>
        <fullName evidence="1">Uncharacterized protein</fullName>
    </submittedName>
</protein>
<gene>
    <name evidence="1" type="ORF">SAMN05192569_10953</name>
</gene>
<dbReference type="EMBL" id="FOJS01000095">
    <property type="protein sequence ID" value="SFA57399.1"/>
    <property type="molecule type" value="Genomic_DNA"/>
</dbReference>
<dbReference type="AlphaFoldDB" id="A0A1I0TZW0"/>
<dbReference type="Proteomes" id="UP000198650">
    <property type="component" value="Unassembled WGS sequence"/>
</dbReference>
<dbReference type="STRING" id="186116.SAMN05192569_10953"/>
<keyword evidence="2" id="KW-1185">Reference proteome</keyword>
<name>A0A1I0TZW0_9BACL</name>
<accession>A0A1I0TZW0</accession>
<proteinExistence type="predicted"/>
<sequence length="42" mass="4954">MNKSKCSPEEIVEILEQFEGKIQKTLNKPHIKRERISPKKFA</sequence>
<evidence type="ECO:0000313" key="1">
    <source>
        <dbReference type="EMBL" id="SFA57399.1"/>
    </source>
</evidence>
<evidence type="ECO:0000313" key="2">
    <source>
        <dbReference type="Proteomes" id="UP000198650"/>
    </source>
</evidence>
<reference evidence="2" key="1">
    <citation type="submission" date="2016-10" db="EMBL/GenBank/DDBJ databases">
        <authorList>
            <person name="Varghese N."/>
            <person name="Submissions S."/>
        </authorList>
    </citation>
    <scope>NUCLEOTIDE SEQUENCE [LARGE SCALE GENOMIC DNA]</scope>
    <source>
        <strain evidence="2">M1</strain>
    </source>
</reference>
<organism evidence="1 2">
    <name type="scientific">Parageobacillus thermantarcticus</name>
    <dbReference type="NCBI Taxonomy" id="186116"/>
    <lineage>
        <taxon>Bacteria</taxon>
        <taxon>Bacillati</taxon>
        <taxon>Bacillota</taxon>
        <taxon>Bacilli</taxon>
        <taxon>Bacillales</taxon>
        <taxon>Anoxybacillaceae</taxon>
        <taxon>Parageobacillus</taxon>
    </lineage>
</organism>